<dbReference type="GO" id="GO:0046872">
    <property type="term" value="F:metal ion binding"/>
    <property type="evidence" value="ECO:0007669"/>
    <property type="project" value="UniProtKB-KW"/>
</dbReference>
<reference evidence="7 8" key="1">
    <citation type="submission" date="2024-04" db="EMBL/GenBank/DDBJ databases">
        <title>The reference genome of an endangered Asteraceae, Deinandra increscens subsp. villosa, native to the Central Coast of California.</title>
        <authorList>
            <person name="Guilliams M."/>
            <person name="Hasenstab-Lehman K."/>
            <person name="Meyer R."/>
            <person name="Mcevoy S."/>
        </authorList>
    </citation>
    <scope>NUCLEOTIDE SEQUENCE [LARGE SCALE GENOMIC DNA]</scope>
    <source>
        <tissue evidence="7">Leaf</tissue>
    </source>
</reference>
<comment type="similarity">
    <text evidence="1 4">Belongs to the iron/ascorbate-dependent oxidoreductase family.</text>
</comment>
<evidence type="ECO:0000259" key="6">
    <source>
        <dbReference type="PROSITE" id="PS51471"/>
    </source>
</evidence>
<evidence type="ECO:0000313" key="7">
    <source>
        <dbReference type="EMBL" id="KAK9078810.1"/>
    </source>
</evidence>
<comment type="caution">
    <text evidence="7">The sequence shown here is derived from an EMBL/GenBank/DDBJ whole genome shotgun (WGS) entry which is preliminary data.</text>
</comment>
<evidence type="ECO:0000313" key="8">
    <source>
        <dbReference type="Proteomes" id="UP001408789"/>
    </source>
</evidence>
<dbReference type="SUPFAM" id="SSF51197">
    <property type="entry name" value="Clavaminate synthase-like"/>
    <property type="match status" value="1"/>
</dbReference>
<proteinExistence type="inferred from homology"/>
<dbReference type="InterPro" id="IPR026992">
    <property type="entry name" value="DIOX_N"/>
</dbReference>
<dbReference type="Proteomes" id="UP001408789">
    <property type="component" value="Unassembled WGS sequence"/>
</dbReference>
<sequence length="236" mass="26588">MAAGDSLPAKTAQQMAIDGDHPPSKYIINPKFGPLETTPPFAPAVNHGLSDSYLDKVRQVIKRFFELPFEEKRKYSRETGSVEGYGSDTTISENQVQDWCDRLSLRMFPEDQRKFRSGITLLLQDPGVEGLQVLNDGKWYMVPVIRDALFINLGDQMQIMSNGILKSPFHRVVTNKGKGRISVAMFTEPDPNKEIGPVDALVDEKRARVYKTVKNYGIFNYECFQKGIIALDAVKL</sequence>
<evidence type="ECO:0000256" key="5">
    <source>
        <dbReference type="SAM" id="MobiDB-lite"/>
    </source>
</evidence>
<dbReference type="PROSITE" id="PS51471">
    <property type="entry name" value="FE2OG_OXY"/>
    <property type="match status" value="1"/>
</dbReference>
<accession>A0AAP0HDN0</accession>
<feature type="domain" description="Fe2OG dioxygenase" evidence="6">
    <location>
        <begin position="64"/>
        <end position="189"/>
    </location>
</feature>
<dbReference type="PANTHER" id="PTHR47991">
    <property type="entry name" value="OXOGLUTARATE/IRON-DEPENDENT DIOXYGENASE"/>
    <property type="match status" value="1"/>
</dbReference>
<keyword evidence="2 4" id="KW-0479">Metal-binding</keyword>
<organism evidence="7 8">
    <name type="scientific">Deinandra increscens subsp. villosa</name>
    <dbReference type="NCBI Taxonomy" id="3103831"/>
    <lineage>
        <taxon>Eukaryota</taxon>
        <taxon>Viridiplantae</taxon>
        <taxon>Streptophyta</taxon>
        <taxon>Embryophyta</taxon>
        <taxon>Tracheophyta</taxon>
        <taxon>Spermatophyta</taxon>
        <taxon>Magnoliopsida</taxon>
        <taxon>eudicotyledons</taxon>
        <taxon>Gunneridae</taxon>
        <taxon>Pentapetalae</taxon>
        <taxon>asterids</taxon>
        <taxon>campanulids</taxon>
        <taxon>Asterales</taxon>
        <taxon>Asteraceae</taxon>
        <taxon>Asteroideae</taxon>
        <taxon>Heliantheae alliance</taxon>
        <taxon>Madieae</taxon>
        <taxon>Madiinae</taxon>
        <taxon>Deinandra</taxon>
    </lineage>
</organism>
<keyword evidence="8" id="KW-1185">Reference proteome</keyword>
<feature type="region of interest" description="Disordered" evidence="5">
    <location>
        <begin position="1"/>
        <end position="24"/>
    </location>
</feature>
<evidence type="ECO:0000256" key="3">
    <source>
        <dbReference type="ARBA" id="ARBA00023004"/>
    </source>
</evidence>
<protein>
    <recommendedName>
        <fullName evidence="6">Fe2OG dioxygenase domain-containing protein</fullName>
    </recommendedName>
</protein>
<dbReference type="Pfam" id="PF14226">
    <property type="entry name" value="DIOX_N"/>
    <property type="match status" value="1"/>
</dbReference>
<evidence type="ECO:0000256" key="4">
    <source>
        <dbReference type="RuleBase" id="RU003682"/>
    </source>
</evidence>
<dbReference type="InterPro" id="IPR027443">
    <property type="entry name" value="IPNS-like_sf"/>
</dbReference>
<dbReference type="InterPro" id="IPR005123">
    <property type="entry name" value="Oxoglu/Fe-dep_dioxygenase_dom"/>
</dbReference>
<dbReference type="InterPro" id="IPR050295">
    <property type="entry name" value="Plant_2OG-oxidoreductases"/>
</dbReference>
<keyword evidence="4" id="KW-0560">Oxidoreductase</keyword>
<name>A0AAP0HDN0_9ASTR</name>
<dbReference type="Pfam" id="PF03171">
    <property type="entry name" value="2OG-FeII_Oxy"/>
    <property type="match status" value="1"/>
</dbReference>
<evidence type="ECO:0000256" key="1">
    <source>
        <dbReference type="ARBA" id="ARBA00008056"/>
    </source>
</evidence>
<dbReference type="EMBL" id="JBCNJP010000006">
    <property type="protein sequence ID" value="KAK9078810.1"/>
    <property type="molecule type" value="Genomic_DNA"/>
</dbReference>
<keyword evidence="3 4" id="KW-0408">Iron</keyword>
<dbReference type="Gene3D" id="2.60.120.330">
    <property type="entry name" value="B-lactam Antibiotic, Isopenicillin N Synthase, Chain"/>
    <property type="match status" value="2"/>
</dbReference>
<dbReference type="InterPro" id="IPR044861">
    <property type="entry name" value="IPNS-like_FE2OG_OXY"/>
</dbReference>
<evidence type="ECO:0000256" key="2">
    <source>
        <dbReference type="ARBA" id="ARBA00022723"/>
    </source>
</evidence>
<gene>
    <name evidence="7" type="ORF">SSX86_002868</name>
</gene>
<dbReference type="AlphaFoldDB" id="A0AAP0HDN0"/>
<dbReference type="GO" id="GO:0016705">
    <property type="term" value="F:oxidoreductase activity, acting on paired donors, with incorporation or reduction of molecular oxygen"/>
    <property type="evidence" value="ECO:0007669"/>
    <property type="project" value="UniProtKB-ARBA"/>
</dbReference>